<sequence>MVQVVMPSKTVDTDPKLLRALKADSETLQEISDNFTPLIKQFRAYLFWEQEKTSLGVTLDYVRPFLSRVVTESLAAPILDNTDRAGLRADHANICKFVSRNAPRYRLVVLTMIRYSLDAPSTIS</sequence>
<proteinExistence type="predicted"/>
<dbReference type="OrthoDB" id="427518at2759"/>
<dbReference type="GeneID" id="28844845"/>
<protein>
    <submittedName>
        <fullName evidence="1">Uncharacterized protein</fullName>
    </submittedName>
</protein>
<dbReference type="AlphaFoldDB" id="A0A219ARW6"/>
<accession>A0A219ARW6</accession>
<dbReference type="EMBL" id="LSBJ02000001">
    <property type="protein sequence ID" value="OWT43497.1"/>
    <property type="molecule type" value="Genomic_DNA"/>
</dbReference>
<reference evidence="1 2" key="1">
    <citation type="journal article" date="2016" name="PLoS Pathog.">
        <title>Biosynthesis of antibiotic leucinostatins in bio-control fungus Purpureocillium lilacinum and their inhibition on phytophthora revealed by genome mining.</title>
        <authorList>
            <person name="Wang G."/>
            <person name="Liu Z."/>
            <person name="Lin R."/>
            <person name="Li E."/>
            <person name="Mao Z."/>
            <person name="Ling J."/>
            <person name="Yang Y."/>
            <person name="Yin W.B."/>
            <person name="Xie B."/>
        </authorList>
    </citation>
    <scope>NUCLEOTIDE SEQUENCE [LARGE SCALE GENOMIC DNA]</scope>
    <source>
        <strain evidence="1">170</strain>
    </source>
</reference>
<dbReference type="RefSeq" id="XP_022285915.1">
    <property type="nucleotide sequence ID" value="XM_022429068.1"/>
</dbReference>
<dbReference type="Proteomes" id="UP000078397">
    <property type="component" value="Unassembled WGS sequence"/>
</dbReference>
<dbReference type="KEGG" id="pchm:VFPPC_17354"/>
<evidence type="ECO:0000313" key="2">
    <source>
        <dbReference type="Proteomes" id="UP000078397"/>
    </source>
</evidence>
<gene>
    <name evidence="1" type="ORF">VFPPC_17354</name>
</gene>
<evidence type="ECO:0000313" key="1">
    <source>
        <dbReference type="EMBL" id="OWT43497.1"/>
    </source>
</evidence>
<comment type="caution">
    <text evidence="1">The sequence shown here is derived from an EMBL/GenBank/DDBJ whole genome shotgun (WGS) entry which is preliminary data.</text>
</comment>
<organism evidence="1 2">
    <name type="scientific">Pochonia chlamydosporia 170</name>
    <dbReference type="NCBI Taxonomy" id="1380566"/>
    <lineage>
        <taxon>Eukaryota</taxon>
        <taxon>Fungi</taxon>
        <taxon>Dikarya</taxon>
        <taxon>Ascomycota</taxon>
        <taxon>Pezizomycotina</taxon>
        <taxon>Sordariomycetes</taxon>
        <taxon>Hypocreomycetidae</taxon>
        <taxon>Hypocreales</taxon>
        <taxon>Clavicipitaceae</taxon>
        <taxon>Pochonia</taxon>
    </lineage>
</organism>
<name>A0A219ARW6_METCM</name>
<keyword evidence="2" id="KW-1185">Reference proteome</keyword>